<feature type="domain" description="HEPN" evidence="1">
    <location>
        <begin position="21"/>
        <end position="139"/>
    </location>
</feature>
<dbReference type="HOGENOM" id="CLU_1805243_0_0_0"/>
<reference evidence="3" key="1">
    <citation type="submission" date="2011-04" db="EMBL/GenBank/DDBJ databases">
        <title>The complete genome of Thermodesulfatator indicus DSM 15286.</title>
        <authorList>
            <person name="Lucas S."/>
            <person name="Copeland A."/>
            <person name="Lapidus A."/>
            <person name="Bruce D."/>
            <person name="Goodwin L."/>
            <person name="Pitluck S."/>
            <person name="Peters L."/>
            <person name="Kyrpides N."/>
            <person name="Mavromatis K."/>
            <person name="Pagani I."/>
            <person name="Ivanova N."/>
            <person name="Saunders L."/>
            <person name="Detter J.C."/>
            <person name="Tapia R."/>
            <person name="Han C."/>
            <person name="Land M."/>
            <person name="Hauser L."/>
            <person name="Markowitz V."/>
            <person name="Cheng J.-F."/>
            <person name="Hugenholtz P."/>
            <person name="Woyke T."/>
            <person name="Wu D."/>
            <person name="Spring S."/>
            <person name="Schroeder M."/>
            <person name="Brambilla E."/>
            <person name="Klenk H.-P."/>
            <person name="Eisen J.A."/>
        </authorList>
    </citation>
    <scope>NUCLEOTIDE SEQUENCE [LARGE SCALE GENOMIC DNA]</scope>
    <source>
        <strain evidence="3">DSM 15286 / JCM 11887 / CIR29812</strain>
    </source>
</reference>
<dbReference type="RefSeq" id="WP_013906828.1">
    <property type="nucleotide sequence ID" value="NC_015681.1"/>
</dbReference>
<dbReference type="InterPro" id="IPR007842">
    <property type="entry name" value="HEPN_dom"/>
</dbReference>
<dbReference type="PaxDb" id="667014-Thein_0196"/>
<dbReference type="OrthoDB" id="9794669at2"/>
<keyword evidence="3" id="KW-1185">Reference proteome</keyword>
<dbReference type="Proteomes" id="UP000006793">
    <property type="component" value="Chromosome"/>
</dbReference>
<name>F8A9E0_THEID</name>
<dbReference type="Pfam" id="PF05168">
    <property type="entry name" value="HEPN"/>
    <property type="match status" value="1"/>
</dbReference>
<sequence length="143" mass="16513">MFKFLKRKGKEPVLESQKPSSWLESSYKDLKRAEELLEKDPDLSAHLAWQAARKALKALERKAGKRVSASSLEELFFKFPEGQNAPRTVREAVKFLDLFKRLAKHEDIFQEVSMGLGPLTPYDAKRVIDAARLVINHLEHRLR</sequence>
<evidence type="ECO:0000313" key="3">
    <source>
        <dbReference type="Proteomes" id="UP000006793"/>
    </source>
</evidence>
<gene>
    <name evidence="2" type="ordered locus">Thein_0196</name>
</gene>
<dbReference type="eggNOG" id="COG2250">
    <property type="taxonomic scope" value="Bacteria"/>
</dbReference>
<dbReference type="STRING" id="667014.Thein_0196"/>
<dbReference type="AlphaFoldDB" id="F8A9E0"/>
<dbReference type="EMBL" id="CP002683">
    <property type="protein sequence ID" value="AEH44081.1"/>
    <property type="molecule type" value="Genomic_DNA"/>
</dbReference>
<reference evidence="2 3" key="2">
    <citation type="journal article" date="2012" name="Stand. Genomic Sci.">
        <title>Complete genome sequence of the thermophilic sulfate-reducing ocean bacterium Thermodesulfatator indicus type strain (CIR29812(T)).</title>
        <authorList>
            <person name="Anderson I."/>
            <person name="Saunders E."/>
            <person name="Lapidus A."/>
            <person name="Nolan M."/>
            <person name="Lucas S."/>
            <person name="Tice H."/>
            <person name="Del Rio T.G."/>
            <person name="Cheng J.F."/>
            <person name="Han C."/>
            <person name="Tapia R."/>
            <person name="Goodwin L.A."/>
            <person name="Pitluck S."/>
            <person name="Liolios K."/>
            <person name="Mavromatis K."/>
            <person name="Pagani I."/>
            <person name="Ivanova N."/>
            <person name="Mikhailova N."/>
            <person name="Pati A."/>
            <person name="Chen A."/>
            <person name="Palaniappan K."/>
            <person name="Land M."/>
            <person name="Hauser L."/>
            <person name="Jeffries C.D."/>
            <person name="Chang Y.J."/>
            <person name="Brambilla E.M."/>
            <person name="Rohde M."/>
            <person name="Spring S."/>
            <person name="Goker M."/>
            <person name="Detter J.C."/>
            <person name="Woyke T."/>
            <person name="Bristow J."/>
            <person name="Eisen J.A."/>
            <person name="Markowitz V."/>
            <person name="Hugenholtz P."/>
            <person name="Kyrpides N.C."/>
            <person name="Klenk H.P."/>
        </authorList>
    </citation>
    <scope>NUCLEOTIDE SEQUENCE [LARGE SCALE GENOMIC DNA]</scope>
    <source>
        <strain evidence="3">DSM 15286 / JCM 11887 / CIR29812</strain>
    </source>
</reference>
<dbReference type="KEGG" id="tid:Thein_0196"/>
<dbReference type="SUPFAM" id="SSF81593">
    <property type="entry name" value="Nucleotidyltransferase substrate binding subunit/domain"/>
    <property type="match status" value="1"/>
</dbReference>
<accession>F8A9E0</accession>
<evidence type="ECO:0000313" key="2">
    <source>
        <dbReference type="EMBL" id="AEH44081.1"/>
    </source>
</evidence>
<proteinExistence type="predicted"/>
<dbReference type="InParanoid" id="F8A9E0"/>
<protein>
    <submittedName>
        <fullName evidence="2">HEPN domain protein</fullName>
    </submittedName>
</protein>
<evidence type="ECO:0000259" key="1">
    <source>
        <dbReference type="Pfam" id="PF05168"/>
    </source>
</evidence>
<dbReference type="Gene3D" id="1.20.120.330">
    <property type="entry name" value="Nucleotidyltransferases domain 2"/>
    <property type="match status" value="1"/>
</dbReference>
<organism evidence="2 3">
    <name type="scientific">Thermodesulfatator indicus (strain DSM 15286 / JCM 11887 / CIR29812)</name>
    <dbReference type="NCBI Taxonomy" id="667014"/>
    <lineage>
        <taxon>Bacteria</taxon>
        <taxon>Pseudomonadati</taxon>
        <taxon>Thermodesulfobacteriota</taxon>
        <taxon>Thermodesulfobacteria</taxon>
        <taxon>Thermodesulfobacteriales</taxon>
        <taxon>Thermodesulfatatoraceae</taxon>
        <taxon>Thermodesulfatator</taxon>
    </lineage>
</organism>